<protein>
    <recommendedName>
        <fullName evidence="4">Leucyl/phenylalanyl-tRNA--protein transferase</fullName>
        <ecNumber evidence="4">2.3.2.6</ecNumber>
    </recommendedName>
    <alternativeName>
        <fullName evidence="4">L/F-transferase</fullName>
    </alternativeName>
    <alternativeName>
        <fullName evidence="4">Leucyltransferase</fullName>
    </alternativeName>
    <alternativeName>
        <fullName evidence="4">Phenyalanyltransferase</fullName>
    </alternativeName>
</protein>
<dbReference type="InterPro" id="IPR004616">
    <property type="entry name" value="Leu/Phe-tRNA_Trfase"/>
</dbReference>
<dbReference type="PANTHER" id="PTHR30098">
    <property type="entry name" value="LEUCYL/PHENYLALANYL-TRNA--PROTEIN TRANSFERASE"/>
    <property type="match status" value="1"/>
</dbReference>
<evidence type="ECO:0000313" key="6">
    <source>
        <dbReference type="Proteomes" id="UP001501337"/>
    </source>
</evidence>
<comment type="catalytic activity">
    <reaction evidence="4">
        <text>N-terminal L-lysyl-[protein] + L-leucyl-tRNA(Leu) = N-terminal L-leucyl-L-lysyl-[protein] + tRNA(Leu) + H(+)</text>
        <dbReference type="Rhea" id="RHEA:12340"/>
        <dbReference type="Rhea" id="RHEA-COMP:9613"/>
        <dbReference type="Rhea" id="RHEA-COMP:9622"/>
        <dbReference type="Rhea" id="RHEA-COMP:12670"/>
        <dbReference type="Rhea" id="RHEA-COMP:12671"/>
        <dbReference type="ChEBI" id="CHEBI:15378"/>
        <dbReference type="ChEBI" id="CHEBI:65249"/>
        <dbReference type="ChEBI" id="CHEBI:78442"/>
        <dbReference type="ChEBI" id="CHEBI:78494"/>
        <dbReference type="ChEBI" id="CHEBI:133043"/>
        <dbReference type="EC" id="2.3.2.6"/>
    </reaction>
</comment>
<dbReference type="HAMAP" id="MF_00688">
    <property type="entry name" value="Leu_Phe_trans"/>
    <property type="match status" value="1"/>
</dbReference>
<dbReference type="InterPro" id="IPR042203">
    <property type="entry name" value="Leu/Phe-tRNA_Trfase_C"/>
</dbReference>
<keyword evidence="2 4" id="KW-0808">Transferase</keyword>
<accession>A0ABP7NNR8</accession>
<dbReference type="EC" id="2.3.2.6" evidence="4"/>
<keyword evidence="3 4" id="KW-0012">Acyltransferase</keyword>
<name>A0ABP7NNR8_9GAMM</name>
<keyword evidence="6" id="KW-1185">Reference proteome</keyword>
<dbReference type="PANTHER" id="PTHR30098:SF2">
    <property type="entry name" value="LEUCYL_PHENYLALANYL-TRNA--PROTEIN TRANSFERASE"/>
    <property type="match status" value="1"/>
</dbReference>
<dbReference type="Gene3D" id="3.30.70.3550">
    <property type="entry name" value="Leucyl/phenylalanyl-tRNA-protein transferase, N-terminal domain"/>
    <property type="match status" value="1"/>
</dbReference>
<dbReference type="NCBIfam" id="TIGR00667">
    <property type="entry name" value="aat"/>
    <property type="match status" value="1"/>
</dbReference>
<comment type="catalytic activity">
    <reaction evidence="4">
        <text>L-phenylalanyl-tRNA(Phe) + an N-terminal L-alpha-aminoacyl-[protein] = an N-terminal L-phenylalanyl-L-alpha-aminoacyl-[protein] + tRNA(Phe)</text>
        <dbReference type="Rhea" id="RHEA:43632"/>
        <dbReference type="Rhea" id="RHEA-COMP:9668"/>
        <dbReference type="Rhea" id="RHEA-COMP:9699"/>
        <dbReference type="Rhea" id="RHEA-COMP:10636"/>
        <dbReference type="Rhea" id="RHEA-COMP:10637"/>
        <dbReference type="ChEBI" id="CHEBI:78442"/>
        <dbReference type="ChEBI" id="CHEBI:78531"/>
        <dbReference type="ChEBI" id="CHEBI:78597"/>
        <dbReference type="ChEBI" id="CHEBI:83561"/>
        <dbReference type="EC" id="2.3.2.6"/>
    </reaction>
</comment>
<evidence type="ECO:0000256" key="3">
    <source>
        <dbReference type="ARBA" id="ARBA00023315"/>
    </source>
</evidence>
<dbReference type="EMBL" id="BAABBO010000001">
    <property type="protein sequence ID" value="GAA3950428.1"/>
    <property type="molecule type" value="Genomic_DNA"/>
</dbReference>
<dbReference type="Proteomes" id="UP001501337">
    <property type="component" value="Unassembled WGS sequence"/>
</dbReference>
<comment type="catalytic activity">
    <reaction evidence="4">
        <text>N-terminal L-arginyl-[protein] + L-leucyl-tRNA(Leu) = N-terminal L-leucyl-L-arginyl-[protein] + tRNA(Leu) + H(+)</text>
        <dbReference type="Rhea" id="RHEA:50416"/>
        <dbReference type="Rhea" id="RHEA-COMP:9613"/>
        <dbReference type="Rhea" id="RHEA-COMP:9622"/>
        <dbReference type="Rhea" id="RHEA-COMP:12672"/>
        <dbReference type="Rhea" id="RHEA-COMP:12673"/>
        <dbReference type="ChEBI" id="CHEBI:15378"/>
        <dbReference type="ChEBI" id="CHEBI:64719"/>
        <dbReference type="ChEBI" id="CHEBI:78442"/>
        <dbReference type="ChEBI" id="CHEBI:78494"/>
        <dbReference type="ChEBI" id="CHEBI:133044"/>
        <dbReference type="EC" id="2.3.2.6"/>
    </reaction>
</comment>
<comment type="caution">
    <text evidence="5">The sequence shown here is derived from an EMBL/GenBank/DDBJ whole genome shotgun (WGS) entry which is preliminary data.</text>
</comment>
<dbReference type="RefSeq" id="WP_344803289.1">
    <property type="nucleotide sequence ID" value="NZ_BAABBO010000001.1"/>
</dbReference>
<dbReference type="Gene3D" id="3.40.630.70">
    <property type="entry name" value="Leucyl/phenylalanyl-tRNA-protein transferase, C-terminal domain"/>
    <property type="match status" value="1"/>
</dbReference>
<comment type="subcellular location">
    <subcellularLocation>
        <location evidence="4">Cytoplasm</location>
    </subcellularLocation>
</comment>
<reference evidence="6" key="1">
    <citation type="journal article" date="2019" name="Int. J. Syst. Evol. Microbiol.">
        <title>The Global Catalogue of Microorganisms (GCM) 10K type strain sequencing project: providing services to taxonomists for standard genome sequencing and annotation.</title>
        <authorList>
            <consortium name="The Broad Institute Genomics Platform"/>
            <consortium name="The Broad Institute Genome Sequencing Center for Infectious Disease"/>
            <person name="Wu L."/>
            <person name="Ma J."/>
        </authorList>
    </citation>
    <scope>NUCLEOTIDE SEQUENCE [LARGE SCALE GENOMIC DNA]</scope>
    <source>
        <strain evidence="6">JCM 17555</strain>
    </source>
</reference>
<evidence type="ECO:0000256" key="4">
    <source>
        <dbReference type="HAMAP-Rule" id="MF_00688"/>
    </source>
</evidence>
<keyword evidence="1 4" id="KW-0963">Cytoplasm</keyword>
<evidence type="ECO:0000256" key="1">
    <source>
        <dbReference type="ARBA" id="ARBA00022490"/>
    </source>
</evidence>
<gene>
    <name evidence="4 5" type="primary">aat</name>
    <name evidence="5" type="ORF">GCM10022278_06910</name>
</gene>
<evidence type="ECO:0000256" key="2">
    <source>
        <dbReference type="ARBA" id="ARBA00022679"/>
    </source>
</evidence>
<proteinExistence type="inferred from homology"/>
<evidence type="ECO:0000313" key="5">
    <source>
        <dbReference type="EMBL" id="GAA3950428.1"/>
    </source>
</evidence>
<dbReference type="GO" id="GO:0016740">
    <property type="term" value="F:transferase activity"/>
    <property type="evidence" value="ECO:0007669"/>
    <property type="project" value="UniProtKB-KW"/>
</dbReference>
<comment type="function">
    <text evidence="4">Functions in the N-end rule pathway of protein degradation where it conjugates Leu, Phe and, less efficiently, Met from aminoacyl-tRNAs to the N-termini of proteins containing an N-terminal arginine or lysine.</text>
</comment>
<sequence>MSLYLPWLDERSVERSVAGGLVYRFPPVEAALEEPDGLLCAGGDLTSGRLLSAYARGIFPWYSEGQPILWWSPDPRCLFLRGDLHVSRSLRRRMRRQMHSTRYRFTFDTDFAATMAACANREETWITPEMLRAYQRLHTEGHAHSAELWHQADNDQWQLVGGLYGLALGRCFFGESMFSLETDASKIVITLLIEHLMDWGYHLLDCQVVSDHLRSLGARALPREAFSRLLETYAATDSAPPHQWTTNPALLQNGS</sequence>
<dbReference type="InterPro" id="IPR042221">
    <property type="entry name" value="Leu/Phe-tRNA_Trfase_N"/>
</dbReference>
<comment type="similarity">
    <text evidence="4">Belongs to the L/F-transferase family.</text>
</comment>
<dbReference type="InterPro" id="IPR016181">
    <property type="entry name" value="Acyl_CoA_acyltransferase"/>
</dbReference>
<dbReference type="SUPFAM" id="SSF55729">
    <property type="entry name" value="Acyl-CoA N-acyltransferases (Nat)"/>
    <property type="match status" value="1"/>
</dbReference>
<dbReference type="Pfam" id="PF03588">
    <property type="entry name" value="Leu_Phe_trans"/>
    <property type="match status" value="1"/>
</dbReference>
<organism evidence="5 6">
    <name type="scientific">Allohahella marinimesophila</name>
    <dbReference type="NCBI Taxonomy" id="1054972"/>
    <lineage>
        <taxon>Bacteria</taxon>
        <taxon>Pseudomonadati</taxon>
        <taxon>Pseudomonadota</taxon>
        <taxon>Gammaproteobacteria</taxon>
        <taxon>Oceanospirillales</taxon>
        <taxon>Hahellaceae</taxon>
        <taxon>Allohahella</taxon>
    </lineage>
</organism>